<evidence type="ECO:0000313" key="7">
    <source>
        <dbReference type="Proteomes" id="UP000031967"/>
    </source>
</evidence>
<dbReference type="Gene3D" id="3.50.50.60">
    <property type="entry name" value="FAD/NAD(P)-binding domain"/>
    <property type="match status" value="2"/>
</dbReference>
<dbReference type="Pfam" id="PF07992">
    <property type="entry name" value="Pyr_redox_2"/>
    <property type="match status" value="1"/>
</dbReference>
<organism evidence="6 7">
    <name type="scientific">Gordoniibacillus kamchatkensis</name>
    <dbReference type="NCBI Taxonomy" id="1590651"/>
    <lineage>
        <taxon>Bacteria</taxon>
        <taxon>Bacillati</taxon>
        <taxon>Bacillota</taxon>
        <taxon>Bacilli</taxon>
        <taxon>Bacillales</taxon>
        <taxon>Paenibacillaceae</taxon>
        <taxon>Gordoniibacillus</taxon>
    </lineage>
</organism>
<dbReference type="PANTHER" id="PTHR48105">
    <property type="entry name" value="THIOREDOXIN REDUCTASE 1-RELATED-RELATED"/>
    <property type="match status" value="1"/>
</dbReference>
<evidence type="ECO:0000313" key="6">
    <source>
        <dbReference type="EMBL" id="KIL41858.1"/>
    </source>
</evidence>
<dbReference type="InterPro" id="IPR036188">
    <property type="entry name" value="FAD/NAD-bd_sf"/>
</dbReference>
<proteinExistence type="predicted"/>
<dbReference type="PRINTS" id="PR00469">
    <property type="entry name" value="PNDRDTASEII"/>
</dbReference>
<dbReference type="RefSeq" id="WP_041046021.1">
    <property type="nucleotide sequence ID" value="NZ_JXAK01000005.1"/>
</dbReference>
<dbReference type="PRINTS" id="PR00368">
    <property type="entry name" value="FADPNR"/>
</dbReference>
<feature type="domain" description="FAD/NAD(P)-binding" evidence="5">
    <location>
        <begin position="6"/>
        <end position="294"/>
    </location>
</feature>
<reference evidence="6 7" key="1">
    <citation type="submission" date="2014-12" db="EMBL/GenBank/DDBJ databases">
        <title>Draft genome sequence of Paenibacillus kamchatkensis strain B-2647.</title>
        <authorList>
            <person name="Karlyshev A.V."/>
            <person name="Kudryashova E.B."/>
        </authorList>
    </citation>
    <scope>NUCLEOTIDE SEQUENCE [LARGE SCALE GENOMIC DNA]</scope>
    <source>
        <strain evidence="6 7">VKM B-2647</strain>
    </source>
</reference>
<name>A0ABR5ALW0_9BACL</name>
<evidence type="ECO:0000259" key="5">
    <source>
        <dbReference type="Pfam" id="PF07992"/>
    </source>
</evidence>
<gene>
    <name evidence="6" type="ORF">SD70_04380</name>
</gene>
<evidence type="ECO:0000256" key="3">
    <source>
        <dbReference type="ARBA" id="ARBA00022630"/>
    </source>
</evidence>
<accession>A0ABR5ALW0</accession>
<comment type="subunit">
    <text evidence="2">Homodimer.</text>
</comment>
<protein>
    <submittedName>
        <fullName evidence="6">Pyridine nucleotide-disulfide oxidoreductase</fullName>
    </submittedName>
</protein>
<evidence type="ECO:0000256" key="4">
    <source>
        <dbReference type="ARBA" id="ARBA00023002"/>
    </source>
</evidence>
<comment type="caution">
    <text evidence="6">The sequence shown here is derived from an EMBL/GenBank/DDBJ whole genome shotgun (WGS) entry which is preliminary data.</text>
</comment>
<evidence type="ECO:0000256" key="1">
    <source>
        <dbReference type="ARBA" id="ARBA00001974"/>
    </source>
</evidence>
<keyword evidence="7" id="KW-1185">Reference proteome</keyword>
<keyword evidence="3" id="KW-0285">Flavoprotein</keyword>
<evidence type="ECO:0000256" key="2">
    <source>
        <dbReference type="ARBA" id="ARBA00011738"/>
    </source>
</evidence>
<keyword evidence="4" id="KW-0560">Oxidoreductase</keyword>
<dbReference type="InterPro" id="IPR050097">
    <property type="entry name" value="Ferredoxin-NADP_redctase_2"/>
</dbReference>
<dbReference type="InterPro" id="IPR023753">
    <property type="entry name" value="FAD/NAD-binding_dom"/>
</dbReference>
<comment type="cofactor">
    <cofactor evidence="1">
        <name>FAD</name>
        <dbReference type="ChEBI" id="CHEBI:57692"/>
    </cofactor>
</comment>
<dbReference type="EMBL" id="JXAK01000005">
    <property type="protein sequence ID" value="KIL41858.1"/>
    <property type="molecule type" value="Genomic_DNA"/>
</dbReference>
<dbReference type="Proteomes" id="UP000031967">
    <property type="component" value="Unassembled WGS sequence"/>
</dbReference>
<dbReference type="SUPFAM" id="SSF51905">
    <property type="entry name" value="FAD/NAD(P)-binding domain"/>
    <property type="match status" value="1"/>
</dbReference>
<sequence length="322" mass="34572">MDSETYDAIVVGGGIAGLQASIQLGRYMHSVLVIDKGTGRSTLCRSYHNVLGYPDGVAGEELRAIGRRQAETYGVRFRVEEAVRADRLEGGRFRVGGSSGAEFEADVLLIATGVTDRLPDVPGLKPCLGRTVYICPDCDGYEVRGKRTVVLGSGKAGAGMALALRYFTDKLALVNHAFLGRPAEAIPEQLERRLQADGIEVMTGSIAEVLVQGDGLFAGVRLSDGREIAGERAFTGFGGNEVNTELFRQLGAERMESKHVIADPRTKMTSVPGLFAAGDVGVHSEQLTIAMGEGQQAAIWMHKSLLQRRQAAKDNRQPAGKR</sequence>